<feature type="domain" description="Cyclic nucleotide-binding" evidence="1">
    <location>
        <begin position="34"/>
        <end position="127"/>
    </location>
</feature>
<dbReference type="Proteomes" id="UP001139000">
    <property type="component" value="Unassembled WGS sequence"/>
</dbReference>
<dbReference type="InterPro" id="IPR000595">
    <property type="entry name" value="cNMP-bd_dom"/>
</dbReference>
<evidence type="ECO:0000259" key="1">
    <source>
        <dbReference type="Pfam" id="PF00027"/>
    </source>
</evidence>
<organism evidence="2 3">
    <name type="scientific">Dyadobacter chenwenxiniae</name>
    <dbReference type="NCBI Taxonomy" id="2906456"/>
    <lineage>
        <taxon>Bacteria</taxon>
        <taxon>Pseudomonadati</taxon>
        <taxon>Bacteroidota</taxon>
        <taxon>Cytophagia</taxon>
        <taxon>Cytophagales</taxon>
        <taxon>Spirosomataceae</taxon>
        <taxon>Dyadobacter</taxon>
    </lineage>
</organism>
<protein>
    <submittedName>
        <fullName evidence="2">Crp/Fnr family transcriptional regulator</fullName>
    </submittedName>
</protein>
<dbReference type="SUPFAM" id="SSF51206">
    <property type="entry name" value="cAMP-binding domain-like"/>
    <property type="match status" value="1"/>
</dbReference>
<dbReference type="CDD" id="cd00038">
    <property type="entry name" value="CAP_ED"/>
    <property type="match status" value="1"/>
</dbReference>
<name>A0A9X1TI68_9BACT</name>
<dbReference type="RefSeq" id="WP_234658520.1">
    <property type="nucleotide sequence ID" value="NZ_CP094997.1"/>
</dbReference>
<reference evidence="2" key="1">
    <citation type="submission" date="2021-12" db="EMBL/GenBank/DDBJ databases">
        <title>Novel species in genus Dyadobacter.</title>
        <authorList>
            <person name="Ma C."/>
        </authorList>
    </citation>
    <scope>NUCLEOTIDE SEQUENCE</scope>
    <source>
        <strain evidence="2">LJ419</strain>
    </source>
</reference>
<dbReference type="EMBL" id="JAJTTC010000012">
    <property type="protein sequence ID" value="MCF0065530.1"/>
    <property type="molecule type" value="Genomic_DNA"/>
</dbReference>
<dbReference type="AlphaFoldDB" id="A0A9X1TI68"/>
<evidence type="ECO:0000313" key="3">
    <source>
        <dbReference type="Proteomes" id="UP001139000"/>
    </source>
</evidence>
<proteinExistence type="predicted"/>
<dbReference type="Gene3D" id="2.60.120.10">
    <property type="entry name" value="Jelly Rolls"/>
    <property type="match status" value="1"/>
</dbReference>
<gene>
    <name evidence="2" type="ORF">LXM26_28705</name>
</gene>
<comment type="caution">
    <text evidence="2">The sequence shown here is derived from an EMBL/GenBank/DDBJ whole genome shotgun (WGS) entry which is preliminary data.</text>
</comment>
<accession>A0A9X1TI68</accession>
<dbReference type="Pfam" id="PF00027">
    <property type="entry name" value="cNMP_binding"/>
    <property type="match status" value="1"/>
</dbReference>
<dbReference type="InterPro" id="IPR014710">
    <property type="entry name" value="RmlC-like_jellyroll"/>
</dbReference>
<dbReference type="InterPro" id="IPR018490">
    <property type="entry name" value="cNMP-bd_dom_sf"/>
</dbReference>
<evidence type="ECO:0000313" key="2">
    <source>
        <dbReference type="EMBL" id="MCF0065530.1"/>
    </source>
</evidence>
<keyword evidence="3" id="KW-1185">Reference proteome</keyword>
<sequence length="203" mass="23306">MENPFCKSFFDLMGEDVELDEQSKNLIDSHCREVTIKKGAVVLNAGDVCQQVFFVLTGEAISFFLDTDGKTTTWFFHFNNAHSTVKNLFAVDYKSFVSGQAATLTVEALTDVRAIHFSRAEVDFLLDNCAVFERWMRKLSERAFIHTYDRIATFLTMSAKHRYLKLLEEEPHLLNMFSNYYIATYLGIVPQSLSRIRQLSKSA</sequence>